<reference evidence="9" key="1">
    <citation type="journal article" date="2019" name="Int. J. Syst. Evol. Microbiol.">
        <title>The Global Catalogue of Microorganisms (GCM) 10K type strain sequencing project: providing services to taxonomists for standard genome sequencing and annotation.</title>
        <authorList>
            <consortium name="The Broad Institute Genomics Platform"/>
            <consortium name="The Broad Institute Genome Sequencing Center for Infectious Disease"/>
            <person name="Wu L."/>
            <person name="Ma J."/>
        </authorList>
    </citation>
    <scope>NUCLEOTIDE SEQUENCE [LARGE SCALE GENOMIC DNA]</scope>
    <source>
        <strain evidence="9">CCUG 56698</strain>
    </source>
</reference>
<dbReference type="SUPFAM" id="SSF101801">
    <property type="entry name" value="Surface presentation of antigens (SPOA)"/>
    <property type="match status" value="1"/>
</dbReference>
<evidence type="ECO:0000256" key="3">
    <source>
        <dbReference type="ARBA" id="ARBA00022475"/>
    </source>
</evidence>
<dbReference type="PANTHER" id="PTHR43484">
    <property type="match status" value="1"/>
</dbReference>
<gene>
    <name evidence="8" type="primary">fliN</name>
    <name evidence="8" type="ORF">ACFQWG_08210</name>
</gene>
<evidence type="ECO:0000256" key="2">
    <source>
        <dbReference type="ARBA" id="ARBA00009226"/>
    </source>
</evidence>
<evidence type="ECO:0000256" key="1">
    <source>
        <dbReference type="ARBA" id="ARBA00004413"/>
    </source>
</evidence>
<keyword evidence="8" id="KW-0966">Cell projection</keyword>
<comment type="similarity">
    <text evidence="2">Belongs to the FliN/MopA/SpaO family.</text>
</comment>
<evidence type="ECO:0000313" key="9">
    <source>
        <dbReference type="Proteomes" id="UP001596527"/>
    </source>
</evidence>
<keyword evidence="5" id="KW-0283">Flagellar rotation</keyword>
<sequence>MPIEQITPGDSDAYVLEAECAPHAWFWARRHHGPTQAPSAPLPAGSMKVLYDVELSLTVEIGRTRLLMRDVMNLVPGAVLELDRSAGSPADILVNGRIIARGEVVVVDEDYAVRVTEILSPEGEDAP</sequence>
<dbReference type="InterPro" id="IPR051469">
    <property type="entry name" value="FliN/MopA/SpaO"/>
</dbReference>
<keyword evidence="9" id="KW-1185">Reference proteome</keyword>
<comment type="caution">
    <text evidence="8">The sequence shown here is derived from an EMBL/GenBank/DDBJ whole genome shotgun (WGS) entry which is preliminary data.</text>
</comment>
<dbReference type="Pfam" id="PF01052">
    <property type="entry name" value="FliMN_C"/>
    <property type="match status" value="1"/>
</dbReference>
<accession>A0ABW2SMP2</accession>
<keyword evidence="8" id="KW-0969">Cilium</keyword>
<dbReference type="Proteomes" id="UP001596527">
    <property type="component" value="Unassembled WGS sequence"/>
</dbReference>
<dbReference type="PRINTS" id="PR00956">
    <property type="entry name" value="FLGMOTORFLIN"/>
</dbReference>
<keyword evidence="3" id="KW-1003">Cell membrane</keyword>
<comment type="subcellular location">
    <subcellularLocation>
        <location evidence="1">Cell membrane</location>
        <topology evidence="1">Peripheral membrane protein</topology>
        <orientation evidence="1">Cytoplasmic side</orientation>
    </subcellularLocation>
</comment>
<dbReference type="NCBIfam" id="TIGR02480">
    <property type="entry name" value="fliN"/>
    <property type="match status" value="1"/>
</dbReference>
<dbReference type="InterPro" id="IPR036429">
    <property type="entry name" value="SpoA-like_sf"/>
</dbReference>
<evidence type="ECO:0000259" key="7">
    <source>
        <dbReference type="Pfam" id="PF01052"/>
    </source>
</evidence>
<dbReference type="InterPro" id="IPR012826">
    <property type="entry name" value="FliN"/>
</dbReference>
<proteinExistence type="inferred from homology"/>
<dbReference type="PANTHER" id="PTHR43484:SF1">
    <property type="entry name" value="FLAGELLAR MOTOR SWITCH PROTEIN FLIN"/>
    <property type="match status" value="1"/>
</dbReference>
<dbReference type="InterPro" id="IPR001543">
    <property type="entry name" value="FliN-like_C"/>
</dbReference>
<evidence type="ECO:0000313" key="8">
    <source>
        <dbReference type="EMBL" id="MFC7581179.1"/>
    </source>
</evidence>
<evidence type="ECO:0000256" key="4">
    <source>
        <dbReference type="ARBA" id="ARBA00022500"/>
    </source>
</evidence>
<evidence type="ECO:0000256" key="5">
    <source>
        <dbReference type="ARBA" id="ARBA00022779"/>
    </source>
</evidence>
<organism evidence="8 9">
    <name type="scientific">Schaalia naturae</name>
    <dbReference type="NCBI Taxonomy" id="635203"/>
    <lineage>
        <taxon>Bacteria</taxon>
        <taxon>Bacillati</taxon>
        <taxon>Actinomycetota</taxon>
        <taxon>Actinomycetes</taxon>
        <taxon>Actinomycetales</taxon>
        <taxon>Actinomycetaceae</taxon>
        <taxon>Schaalia</taxon>
    </lineage>
</organism>
<dbReference type="EMBL" id="JBHTEF010000001">
    <property type="protein sequence ID" value="MFC7581179.1"/>
    <property type="molecule type" value="Genomic_DNA"/>
</dbReference>
<feature type="domain" description="Flagellar motor switch protein FliN-like C-terminal" evidence="7">
    <location>
        <begin position="50"/>
        <end position="119"/>
    </location>
</feature>
<evidence type="ECO:0000256" key="6">
    <source>
        <dbReference type="ARBA" id="ARBA00023136"/>
    </source>
</evidence>
<keyword evidence="8" id="KW-0282">Flagellum</keyword>
<keyword evidence="6" id="KW-0472">Membrane</keyword>
<name>A0ABW2SMP2_9ACTO</name>
<dbReference type="RefSeq" id="WP_380974204.1">
    <property type="nucleotide sequence ID" value="NZ_JBHTEF010000001.1"/>
</dbReference>
<dbReference type="Gene3D" id="2.30.330.10">
    <property type="entry name" value="SpoA-like"/>
    <property type="match status" value="1"/>
</dbReference>
<keyword evidence="4" id="KW-0145">Chemotaxis</keyword>
<protein>
    <submittedName>
        <fullName evidence="8">Flagellar motor switch protein FliN</fullName>
    </submittedName>
</protein>
<dbReference type="InterPro" id="IPR001172">
    <property type="entry name" value="FliN_T3SS_HrcQb"/>
</dbReference>